<dbReference type="FunFam" id="2.10.110.10:FF:000131">
    <property type="entry name" value="LIM domain-containing protein"/>
    <property type="match status" value="1"/>
</dbReference>
<evidence type="ECO:0000313" key="7">
    <source>
        <dbReference type="Proteomes" id="UP000249056"/>
    </source>
</evidence>
<keyword evidence="1 3" id="KW-0479">Metal-binding</keyword>
<dbReference type="EMBL" id="QKRW01000011">
    <property type="protein sequence ID" value="RAL65188.1"/>
    <property type="molecule type" value="Genomic_DNA"/>
</dbReference>
<dbReference type="GO" id="GO:0046872">
    <property type="term" value="F:metal ion binding"/>
    <property type="evidence" value="ECO:0007669"/>
    <property type="project" value="UniProtKB-KW"/>
</dbReference>
<proteinExistence type="predicted"/>
<evidence type="ECO:0000256" key="2">
    <source>
        <dbReference type="ARBA" id="ARBA00022833"/>
    </source>
</evidence>
<organism evidence="6 7">
    <name type="scientific">Monilinia fructigena</name>
    <dbReference type="NCBI Taxonomy" id="38457"/>
    <lineage>
        <taxon>Eukaryota</taxon>
        <taxon>Fungi</taxon>
        <taxon>Dikarya</taxon>
        <taxon>Ascomycota</taxon>
        <taxon>Pezizomycotina</taxon>
        <taxon>Leotiomycetes</taxon>
        <taxon>Helotiales</taxon>
        <taxon>Sclerotiniaceae</taxon>
        <taxon>Monilinia</taxon>
    </lineage>
</organism>
<protein>
    <recommendedName>
        <fullName evidence="5">LIM zinc-binding domain-containing protein</fullName>
    </recommendedName>
</protein>
<evidence type="ECO:0000256" key="4">
    <source>
        <dbReference type="SAM" id="MobiDB-lite"/>
    </source>
</evidence>
<evidence type="ECO:0000256" key="3">
    <source>
        <dbReference type="PROSITE-ProRule" id="PRU00125"/>
    </source>
</evidence>
<dbReference type="SMART" id="SM00132">
    <property type="entry name" value="LIM"/>
    <property type="match status" value="1"/>
</dbReference>
<feature type="domain" description="LIM zinc-binding" evidence="5">
    <location>
        <begin position="160"/>
        <end position="256"/>
    </location>
</feature>
<keyword evidence="2 3" id="KW-0862">Zinc</keyword>
<accession>A0A395IZF3</accession>
<dbReference type="CDD" id="cd08368">
    <property type="entry name" value="LIM"/>
    <property type="match status" value="1"/>
</dbReference>
<dbReference type="GO" id="GO:0030695">
    <property type="term" value="F:GTPase regulator activity"/>
    <property type="evidence" value="ECO:0007669"/>
    <property type="project" value="UniProtKB-ARBA"/>
</dbReference>
<reference evidence="6 7" key="1">
    <citation type="submission" date="2018-06" db="EMBL/GenBank/DDBJ databases">
        <title>Genome Sequence of the Brown Rot Fungal Pathogen Monilinia fructigena.</title>
        <authorList>
            <person name="Landi L."/>
            <person name="De Miccolis Angelini R.M."/>
            <person name="Pollastro S."/>
            <person name="Abate D."/>
            <person name="Faretra F."/>
            <person name="Romanazzi G."/>
        </authorList>
    </citation>
    <scope>NUCLEOTIDE SEQUENCE [LARGE SCALE GENOMIC DNA]</scope>
    <source>
        <strain evidence="6 7">Mfrg269</strain>
    </source>
</reference>
<evidence type="ECO:0000256" key="1">
    <source>
        <dbReference type="ARBA" id="ARBA00022723"/>
    </source>
</evidence>
<evidence type="ECO:0000259" key="5">
    <source>
        <dbReference type="PROSITE" id="PS50023"/>
    </source>
</evidence>
<evidence type="ECO:0000313" key="6">
    <source>
        <dbReference type="EMBL" id="RAL65188.1"/>
    </source>
</evidence>
<dbReference type="Gene3D" id="2.10.110.10">
    <property type="entry name" value="Cysteine Rich Protein"/>
    <property type="match status" value="1"/>
</dbReference>
<sequence length="260" mass="28541">MRLSDRSPKLPTPTAVSDRPGRPICEEDRRSIAGQIAKSKAYLLDQARRLSRQTKILVHRPNFPDTPHISVSAPSVPTIIEPGSPTKSAPAIPSINVPTINEPISQSTPQIPTISAPVVATKSKATPRSENCLNTLTHDKLRRLSLEATGSPAVGSRATATCHQCQLPIEGKVVALRGLPERFHPECFICFTCGTALQDLEISPEPAVSRAARLDRIKRRAQGEDIPDTEGETEAEDGDARLRFYCHLDWHELYAPRCKH</sequence>
<dbReference type="Pfam" id="PF00412">
    <property type="entry name" value="LIM"/>
    <property type="match status" value="1"/>
</dbReference>
<feature type="region of interest" description="Disordered" evidence="4">
    <location>
        <begin position="1"/>
        <end position="25"/>
    </location>
</feature>
<keyword evidence="7" id="KW-1185">Reference proteome</keyword>
<dbReference type="PROSITE" id="PS50023">
    <property type="entry name" value="LIM_DOMAIN_2"/>
    <property type="match status" value="1"/>
</dbReference>
<dbReference type="AlphaFoldDB" id="A0A395IZF3"/>
<dbReference type="OrthoDB" id="15567at2759"/>
<keyword evidence="3" id="KW-0440">LIM domain</keyword>
<gene>
    <name evidence="6" type="ORF">DID88_001294</name>
</gene>
<dbReference type="Proteomes" id="UP000249056">
    <property type="component" value="Unassembled WGS sequence"/>
</dbReference>
<name>A0A395IZF3_9HELO</name>
<dbReference type="PROSITE" id="PS00478">
    <property type="entry name" value="LIM_DOMAIN_1"/>
    <property type="match status" value="1"/>
</dbReference>
<dbReference type="InterPro" id="IPR001781">
    <property type="entry name" value="Znf_LIM"/>
</dbReference>
<comment type="caution">
    <text evidence="6">The sequence shown here is derived from an EMBL/GenBank/DDBJ whole genome shotgun (WGS) entry which is preliminary data.</text>
</comment>